<keyword evidence="1" id="KW-0812">Transmembrane</keyword>
<dbReference type="Pfam" id="PF07885">
    <property type="entry name" value="Ion_trans_2"/>
    <property type="match status" value="1"/>
</dbReference>
<proteinExistence type="predicted"/>
<dbReference type="InterPro" id="IPR013099">
    <property type="entry name" value="K_chnl_dom"/>
</dbReference>
<accession>A0ABR8P137</accession>
<keyword evidence="1" id="KW-1133">Transmembrane helix</keyword>
<dbReference type="EMBL" id="JACYFC010000002">
    <property type="protein sequence ID" value="MBD5771002.1"/>
    <property type="molecule type" value="Genomic_DNA"/>
</dbReference>
<evidence type="ECO:0000259" key="2">
    <source>
        <dbReference type="Pfam" id="PF07885"/>
    </source>
</evidence>
<evidence type="ECO:0000256" key="1">
    <source>
        <dbReference type="SAM" id="Phobius"/>
    </source>
</evidence>
<protein>
    <recommendedName>
        <fullName evidence="2">Potassium channel domain-containing protein</fullName>
    </recommendedName>
</protein>
<evidence type="ECO:0000313" key="4">
    <source>
        <dbReference type="Proteomes" id="UP000604161"/>
    </source>
</evidence>
<keyword evidence="4" id="KW-1185">Reference proteome</keyword>
<evidence type="ECO:0000313" key="3">
    <source>
        <dbReference type="EMBL" id="MBD5771002.1"/>
    </source>
</evidence>
<feature type="transmembrane region" description="Helical" evidence="1">
    <location>
        <begin position="66"/>
        <end position="86"/>
    </location>
</feature>
<gene>
    <name evidence="3" type="ORF">IF202_08040</name>
</gene>
<sequence>MIENLIEQKPKFYGWAYIVFVIAYFVIYLSFQCALGLPESWVDSAYLSLMTITTLGFGDITPTTDIGKIVVSSQAFFGVMILGLFLNSLSHERSKSLSETEKKIEQDRKEELRKSLEMHSCLLLDVFKSANPFAWDKHAKYSASMDELEDFCRSTYSTINTLKNEVGPLHTKMLLETVHQNYDTLLSLTPVAAEISSEYLVVWSSLLSNVRNLKQQYEKSLEAVKEGGSIDWPTNNDISQQVQELIQASLFISKREQIPNKSSKKNA</sequence>
<reference evidence="3 4" key="1">
    <citation type="submission" date="2020-09" db="EMBL/GenBank/DDBJ databases">
        <title>Marinomonas sp. nov., isolated from the cysticercosis algae of Qingdao, China.</title>
        <authorList>
            <person name="Sun X."/>
        </authorList>
    </citation>
    <scope>NUCLEOTIDE SEQUENCE [LARGE SCALE GENOMIC DNA]</scope>
    <source>
        <strain evidence="3 4">SM2066</strain>
    </source>
</reference>
<dbReference type="RefSeq" id="WP_191594358.1">
    <property type="nucleotide sequence ID" value="NZ_JACYFC010000002.1"/>
</dbReference>
<feature type="transmembrane region" description="Helical" evidence="1">
    <location>
        <begin position="12"/>
        <end position="31"/>
    </location>
</feature>
<name>A0ABR8P137_9GAMM</name>
<comment type="caution">
    <text evidence="3">The sequence shown here is derived from an EMBL/GenBank/DDBJ whole genome shotgun (WGS) entry which is preliminary data.</text>
</comment>
<organism evidence="3 4">
    <name type="scientific">Marinomonas colpomeniae</name>
    <dbReference type="NCBI Taxonomy" id="2774408"/>
    <lineage>
        <taxon>Bacteria</taxon>
        <taxon>Pseudomonadati</taxon>
        <taxon>Pseudomonadota</taxon>
        <taxon>Gammaproteobacteria</taxon>
        <taxon>Oceanospirillales</taxon>
        <taxon>Oceanospirillaceae</taxon>
        <taxon>Marinomonas</taxon>
    </lineage>
</organism>
<keyword evidence="1" id="KW-0472">Membrane</keyword>
<feature type="domain" description="Potassium channel" evidence="2">
    <location>
        <begin position="17"/>
        <end position="89"/>
    </location>
</feature>
<dbReference type="Proteomes" id="UP000604161">
    <property type="component" value="Unassembled WGS sequence"/>
</dbReference>
<dbReference type="SUPFAM" id="SSF81324">
    <property type="entry name" value="Voltage-gated potassium channels"/>
    <property type="match status" value="1"/>
</dbReference>
<dbReference type="Gene3D" id="1.10.287.70">
    <property type="match status" value="1"/>
</dbReference>